<evidence type="ECO:0000256" key="1">
    <source>
        <dbReference type="SAM" id="MobiDB-lite"/>
    </source>
</evidence>
<feature type="compositionally biased region" description="Gly residues" evidence="1">
    <location>
        <begin position="395"/>
        <end position="419"/>
    </location>
</feature>
<feature type="compositionally biased region" description="Low complexity" evidence="1">
    <location>
        <begin position="927"/>
        <end position="939"/>
    </location>
</feature>
<feature type="compositionally biased region" description="Low complexity" evidence="1">
    <location>
        <begin position="240"/>
        <end position="266"/>
    </location>
</feature>
<dbReference type="RefSeq" id="XP_042923060.1">
    <property type="nucleotide sequence ID" value="XM_043064492.1"/>
</dbReference>
<organism evidence="2 3">
    <name type="scientific">Chlamydomonas reinhardtii</name>
    <name type="common">Chlamydomonas smithii</name>
    <dbReference type="NCBI Taxonomy" id="3055"/>
    <lineage>
        <taxon>Eukaryota</taxon>
        <taxon>Viridiplantae</taxon>
        <taxon>Chlorophyta</taxon>
        <taxon>core chlorophytes</taxon>
        <taxon>Chlorophyceae</taxon>
        <taxon>CS clade</taxon>
        <taxon>Chlamydomonadales</taxon>
        <taxon>Chlamydomonadaceae</taxon>
        <taxon>Chlamydomonas</taxon>
    </lineage>
</organism>
<evidence type="ECO:0000313" key="3">
    <source>
        <dbReference type="Proteomes" id="UP000006906"/>
    </source>
</evidence>
<dbReference type="AlphaFoldDB" id="A0A2K3DL37"/>
<dbReference type="OrthoDB" id="547754at2759"/>
<feature type="region of interest" description="Disordered" evidence="1">
    <location>
        <begin position="77"/>
        <end position="141"/>
    </location>
</feature>
<evidence type="ECO:0000313" key="2">
    <source>
        <dbReference type="EMBL" id="PNW81231.1"/>
    </source>
</evidence>
<feature type="compositionally biased region" description="Gly residues" evidence="1">
    <location>
        <begin position="992"/>
        <end position="1007"/>
    </location>
</feature>
<dbReference type="OMA" id="WQHASAR"/>
<reference evidence="2 3" key="1">
    <citation type="journal article" date="2007" name="Science">
        <title>The Chlamydomonas genome reveals the evolution of key animal and plant functions.</title>
        <authorList>
            <person name="Merchant S.S."/>
            <person name="Prochnik S.E."/>
            <person name="Vallon O."/>
            <person name="Harris E.H."/>
            <person name="Karpowicz S.J."/>
            <person name="Witman G.B."/>
            <person name="Terry A."/>
            <person name="Salamov A."/>
            <person name="Fritz-Laylin L.K."/>
            <person name="Marechal-Drouard L."/>
            <person name="Marshall W.F."/>
            <person name="Qu L.H."/>
            <person name="Nelson D.R."/>
            <person name="Sanderfoot A.A."/>
            <person name="Spalding M.H."/>
            <person name="Kapitonov V.V."/>
            <person name="Ren Q."/>
            <person name="Ferris P."/>
            <person name="Lindquist E."/>
            <person name="Shapiro H."/>
            <person name="Lucas S.M."/>
            <person name="Grimwood J."/>
            <person name="Schmutz J."/>
            <person name="Cardol P."/>
            <person name="Cerutti H."/>
            <person name="Chanfreau G."/>
            <person name="Chen C.L."/>
            <person name="Cognat V."/>
            <person name="Croft M.T."/>
            <person name="Dent R."/>
            <person name="Dutcher S."/>
            <person name="Fernandez E."/>
            <person name="Fukuzawa H."/>
            <person name="Gonzalez-Ballester D."/>
            <person name="Gonzalez-Halphen D."/>
            <person name="Hallmann A."/>
            <person name="Hanikenne M."/>
            <person name="Hippler M."/>
            <person name="Inwood W."/>
            <person name="Jabbari K."/>
            <person name="Kalanon M."/>
            <person name="Kuras R."/>
            <person name="Lefebvre P.A."/>
            <person name="Lemaire S.D."/>
            <person name="Lobanov A.V."/>
            <person name="Lohr M."/>
            <person name="Manuell A."/>
            <person name="Meier I."/>
            <person name="Mets L."/>
            <person name="Mittag M."/>
            <person name="Mittelmeier T."/>
            <person name="Moroney J.V."/>
            <person name="Moseley J."/>
            <person name="Napoli C."/>
            <person name="Nedelcu A.M."/>
            <person name="Niyogi K."/>
            <person name="Novoselov S.V."/>
            <person name="Paulsen I.T."/>
            <person name="Pazour G."/>
            <person name="Purton S."/>
            <person name="Ral J.P."/>
            <person name="Riano-Pachon D.M."/>
            <person name="Riekhof W."/>
            <person name="Rymarquis L."/>
            <person name="Schroda M."/>
            <person name="Stern D."/>
            <person name="Umen J."/>
            <person name="Willows R."/>
            <person name="Wilson N."/>
            <person name="Zimmer S.L."/>
            <person name="Allmer J."/>
            <person name="Balk J."/>
            <person name="Bisova K."/>
            <person name="Chen C.J."/>
            <person name="Elias M."/>
            <person name="Gendler K."/>
            <person name="Hauser C."/>
            <person name="Lamb M.R."/>
            <person name="Ledford H."/>
            <person name="Long J.C."/>
            <person name="Minagawa J."/>
            <person name="Page M.D."/>
            <person name="Pan J."/>
            <person name="Pootakham W."/>
            <person name="Roje S."/>
            <person name="Rose A."/>
            <person name="Stahlberg E."/>
            <person name="Terauchi A.M."/>
            <person name="Yang P."/>
            <person name="Ball S."/>
            <person name="Bowler C."/>
            <person name="Dieckmann C.L."/>
            <person name="Gladyshev V.N."/>
            <person name="Green P."/>
            <person name="Jorgensen R."/>
            <person name="Mayfield S."/>
            <person name="Mueller-Roeber B."/>
            <person name="Rajamani S."/>
            <person name="Sayre R.T."/>
            <person name="Brokstein P."/>
            <person name="Dubchak I."/>
            <person name="Goodstein D."/>
            <person name="Hornick L."/>
            <person name="Huang Y.W."/>
            <person name="Jhaveri J."/>
            <person name="Luo Y."/>
            <person name="Martinez D."/>
            <person name="Ngau W.C."/>
            <person name="Otillar B."/>
            <person name="Poliakov A."/>
            <person name="Porter A."/>
            <person name="Szajkowski L."/>
            <person name="Werner G."/>
            <person name="Zhou K."/>
            <person name="Grigoriev I.V."/>
            <person name="Rokhsar D.S."/>
            <person name="Grossman A.R."/>
        </authorList>
    </citation>
    <scope>NUCLEOTIDE SEQUENCE [LARGE SCALE GENOMIC DNA]</scope>
    <source>
        <strain evidence="3">CC-503</strain>
    </source>
</reference>
<sequence>MLRWGRHGLRERRTPNAEDPGPSSRPTQFTPAPLWQHASARSQRRQLEKDLAVLSRTLCRSQPFNSAAATVVVPLEPQHQHHHHQHHYDDDDDGDDRAPSTSGPANHAPAGRGRGRAAPGRGRGRGRHAVPPPARQPGLRYEKEVVPLAREAERDLLPDGHPNTPYRRLAYQLRQAATVQELQALMRAHRDDTNVWGPHHTALTVHRLSALLYPRAVAAGAADADDPELTDARATANGMSSSSSSSSSRSRTSSTSGSNGRSSSGGLNANQQQRIDPALKAAANSMLNSLSTRLTKPAVRQVQGFHLARLLICMTWLHLAWGPQAEAVIAVCVRELLRPRGDKLARVAAADPVLFGRLVRALAVLMPRHAPLWVEVQRLTLASLLAARSERQGGERQGAGGWDGSAGGGSGGGSSGGSGAVRLWGPSSDGSTGKGPSSAAASAAAAAEPLPDASAADLINVAFGLAASGHVLPPVFDALREALLAQPLAGAAGPEALASLVWAWARAQQPPGMLSRRALEAFEPLLEAAPARPLGRLLWAMGVLGLRNQAFLAAAAAAITRRQLVFASPQELVNVTWAFSQLGFRVVPGGWGPGGAGDAAGAGEAATGPGAGSGRRRGPQRGPRAGQEEESEDGVEDEEGQGQAEEEEVRHGSGRRGGRRGAGVATSLAAARAAVESAGFDEDESASASAAAAAAAAEQLRPLPLAAVQDSVAARTAARAAAPPPEHGTPAALYRWLAHCYLHSFTGSASKWTMSDSQLAALAAAFAAAGYANRPLFYTMGRMAMRRLPTLTPADFTQLIGAFARVRLRHDALLERACELAEARSRDFTPQQQAQVLWVVQALLPRARFAALAAAFRQQRQEGQQWQQRQEGQQQRRPWQAREEQGGDDDGDGSAWGGVVAVEAGGRFAVAAAPPPGWEGPRPGDPLRQQRQQLAAARRGVERVPVPLLPLDVPAHLLADADWESDLEDDDDEFDFENSESNNRSYGSDYDGSGGGVDLGGEQGAAGGRARASAVDGTMWGGRRRNSMRSVDELEEWGAAAQ</sequence>
<feature type="region of interest" description="Disordered" evidence="1">
    <location>
        <begin position="392"/>
        <end position="438"/>
    </location>
</feature>
<feature type="compositionally biased region" description="Basic residues" evidence="1">
    <location>
        <begin position="1"/>
        <end position="10"/>
    </location>
</feature>
<proteinExistence type="predicted"/>
<protein>
    <submittedName>
        <fullName evidence="2">Uncharacterized protein</fullName>
    </submittedName>
</protein>
<feature type="region of interest" description="Disordered" evidence="1">
    <location>
        <begin position="595"/>
        <end position="663"/>
    </location>
</feature>
<dbReference type="InParanoid" id="A0A2K3DL37"/>
<feature type="compositionally biased region" description="Low complexity" evidence="1">
    <location>
        <begin position="979"/>
        <end position="991"/>
    </location>
</feature>
<dbReference type="Proteomes" id="UP000006906">
    <property type="component" value="Chromosome 7"/>
</dbReference>
<feature type="compositionally biased region" description="Acidic residues" evidence="1">
    <location>
        <begin position="968"/>
        <end position="978"/>
    </location>
</feature>
<feature type="region of interest" description="Disordered" evidence="1">
    <location>
        <begin position="911"/>
        <end position="939"/>
    </location>
</feature>
<feature type="region of interest" description="Disordered" evidence="1">
    <location>
        <begin position="968"/>
        <end position="1042"/>
    </location>
</feature>
<feature type="compositionally biased region" description="Acidic residues" evidence="1">
    <location>
        <begin position="628"/>
        <end position="647"/>
    </location>
</feature>
<dbReference type="EMBL" id="CM008968">
    <property type="protein sequence ID" value="PNW81231.1"/>
    <property type="molecule type" value="Genomic_DNA"/>
</dbReference>
<feature type="region of interest" description="Disordered" evidence="1">
    <location>
        <begin position="863"/>
        <end position="897"/>
    </location>
</feature>
<feature type="compositionally biased region" description="Low complexity" evidence="1">
    <location>
        <begin position="863"/>
        <end position="878"/>
    </location>
</feature>
<dbReference type="GeneID" id="66054185"/>
<gene>
    <name evidence="2" type="ORF">CHLRE_07g347500v5</name>
</gene>
<dbReference type="Gramene" id="PNW81231">
    <property type="protein sequence ID" value="PNW81231"/>
    <property type="gene ID" value="CHLRE_07g347500v5"/>
</dbReference>
<feature type="compositionally biased region" description="Low complexity" evidence="1">
    <location>
        <begin position="103"/>
        <end position="120"/>
    </location>
</feature>
<feature type="region of interest" description="Disordered" evidence="1">
    <location>
        <begin position="234"/>
        <end position="270"/>
    </location>
</feature>
<accession>A0A2K3DL37</accession>
<dbReference type="KEGG" id="cre:CHLRE_07g347500v5"/>
<keyword evidence="3" id="KW-1185">Reference proteome</keyword>
<feature type="compositionally biased region" description="Low complexity" evidence="1">
    <location>
        <begin position="1008"/>
        <end position="1017"/>
    </location>
</feature>
<name>A0A2K3DL37_CHLRE</name>
<feature type="region of interest" description="Disordered" evidence="1">
    <location>
        <begin position="1"/>
        <end position="43"/>
    </location>
</feature>